<proteinExistence type="predicted"/>
<evidence type="ECO:0000313" key="1">
    <source>
        <dbReference type="EMBL" id="QGW08826.1"/>
    </source>
</evidence>
<name>A0A654JT32_9VIRU</name>
<reference evidence="1 2" key="1">
    <citation type="journal article" date="2019" name="Arch. Virol.">
        <title>Novel positive-sense single-stranded RNA virus related to alphavirus-like viruses from Fusarium graminearum.</title>
        <authorList>
            <person name="Zhang X."/>
            <person name="Zhang H."/>
            <person name="Ma D."/>
            <person name="Chen H."/>
            <person name="Li W."/>
        </authorList>
    </citation>
    <scope>NUCLEOTIDE SEQUENCE [LARGE SCALE GENOMIC DNA]</scope>
    <source>
        <strain evidence="1">CF16158</strain>
    </source>
</reference>
<sequence length="185" mass="20286">MSDGTLKPEADAPNPSVFEIEFSNDIGHLEWRKAVRLSDFPRVSTLKKMYASIKVLEVKAEARQCVLLGDETYDIQPSGHIFLAIIPSVFDTDSTTGATRQTVANVPNKQNFPLSGNGQNLQTFAFKLDGYELDLAQDPRRGAAPVAWIGNTGFQVGKTKSGGITLVSVTWRLKVEVSGNTPLWF</sequence>
<evidence type="ECO:0000313" key="2">
    <source>
        <dbReference type="Proteomes" id="UP001226754"/>
    </source>
</evidence>
<dbReference type="EMBL" id="MN400076">
    <property type="protein sequence ID" value="QGW08826.1"/>
    <property type="molecule type" value="Genomic_RNA"/>
</dbReference>
<protein>
    <submittedName>
        <fullName evidence="1">Uncharacterized protein</fullName>
    </submittedName>
</protein>
<keyword evidence="2" id="KW-1185">Reference proteome</keyword>
<organism evidence="1 2">
    <name type="scientific">Fusarium graminearum alphavirus-like virus 1</name>
    <dbReference type="NCBI Taxonomy" id="2683609"/>
    <lineage>
        <taxon>Viruses</taxon>
        <taxon>Riboviria</taxon>
        <taxon>Orthornavirae</taxon>
        <taxon>Kitrinoviricota</taxon>
        <taxon>Alsuviricetes</taxon>
        <taxon>Hepelivirales</taxon>
        <taxon>Mycoalphaviridae</taxon>
        <taxon>Betasclernavirus</taxon>
        <taxon>Betasclernavirus alphafusarii</taxon>
    </lineage>
</organism>
<dbReference type="Proteomes" id="UP001226754">
    <property type="component" value="Segment"/>
</dbReference>
<accession>A0A654JT32</accession>